<proteinExistence type="predicted"/>
<reference evidence="3" key="1">
    <citation type="journal article" date="2012" name="Science">
        <title>The Paleozoic origin of enzymatic lignin decomposition reconstructed from 31 fungal genomes.</title>
        <authorList>
            <person name="Floudas D."/>
            <person name="Binder M."/>
            <person name="Riley R."/>
            <person name="Barry K."/>
            <person name="Blanchette R.A."/>
            <person name="Henrissat B."/>
            <person name="Martinez A.T."/>
            <person name="Otillar R."/>
            <person name="Spatafora J.W."/>
            <person name="Yadav J.S."/>
            <person name="Aerts A."/>
            <person name="Benoit I."/>
            <person name="Boyd A."/>
            <person name="Carlson A."/>
            <person name="Copeland A."/>
            <person name="Coutinho P.M."/>
            <person name="de Vries R.P."/>
            <person name="Ferreira P."/>
            <person name="Findley K."/>
            <person name="Foster B."/>
            <person name="Gaskell J."/>
            <person name="Glotzer D."/>
            <person name="Gorecki P."/>
            <person name="Heitman J."/>
            <person name="Hesse C."/>
            <person name="Hori C."/>
            <person name="Igarashi K."/>
            <person name="Jurgens J.A."/>
            <person name="Kallen N."/>
            <person name="Kersten P."/>
            <person name="Kohler A."/>
            <person name="Kuees U."/>
            <person name="Kumar T.K.A."/>
            <person name="Kuo A."/>
            <person name="LaButti K."/>
            <person name="Larrondo L.F."/>
            <person name="Lindquist E."/>
            <person name="Ling A."/>
            <person name="Lombard V."/>
            <person name="Lucas S."/>
            <person name="Lundell T."/>
            <person name="Martin R."/>
            <person name="McLaughlin D.J."/>
            <person name="Morgenstern I."/>
            <person name="Morin E."/>
            <person name="Murat C."/>
            <person name="Nagy L.G."/>
            <person name="Nolan M."/>
            <person name="Ohm R.A."/>
            <person name="Patyshakuliyeva A."/>
            <person name="Rokas A."/>
            <person name="Ruiz-Duenas F.J."/>
            <person name="Sabat G."/>
            <person name="Salamov A."/>
            <person name="Samejima M."/>
            <person name="Schmutz J."/>
            <person name="Slot J.C."/>
            <person name="St John F."/>
            <person name="Stenlid J."/>
            <person name="Sun H."/>
            <person name="Sun S."/>
            <person name="Syed K."/>
            <person name="Tsang A."/>
            <person name="Wiebenga A."/>
            <person name="Young D."/>
            <person name="Pisabarro A."/>
            <person name="Eastwood D.C."/>
            <person name="Martin F."/>
            <person name="Cullen D."/>
            <person name="Grigoriev I.V."/>
            <person name="Hibbett D.S."/>
        </authorList>
    </citation>
    <scope>NUCLEOTIDE SEQUENCE [LARGE SCALE GENOMIC DNA]</scope>
    <source>
        <strain evidence="3">TFB10046</strain>
    </source>
</reference>
<dbReference type="InParanoid" id="J0D1C8"/>
<feature type="compositionally biased region" description="Basic residues" evidence="1">
    <location>
        <begin position="51"/>
        <end position="67"/>
    </location>
</feature>
<evidence type="ECO:0000313" key="3">
    <source>
        <dbReference type="Proteomes" id="UP000006514"/>
    </source>
</evidence>
<feature type="region of interest" description="Disordered" evidence="1">
    <location>
        <begin position="24"/>
        <end position="74"/>
    </location>
</feature>
<name>J0D1C8_AURST</name>
<accession>J0D1C8</accession>
<dbReference type="Proteomes" id="UP000006514">
    <property type="component" value="Unassembled WGS sequence"/>
</dbReference>
<protein>
    <submittedName>
        <fullName evidence="2">Uncharacterized protein</fullName>
    </submittedName>
</protein>
<keyword evidence="3" id="KW-1185">Reference proteome</keyword>
<organism evidence="2 3">
    <name type="scientific">Auricularia subglabra (strain TFB-10046 / SS5)</name>
    <name type="common">White-rot fungus</name>
    <name type="synonym">Auricularia delicata (strain TFB10046)</name>
    <dbReference type="NCBI Taxonomy" id="717982"/>
    <lineage>
        <taxon>Eukaryota</taxon>
        <taxon>Fungi</taxon>
        <taxon>Dikarya</taxon>
        <taxon>Basidiomycota</taxon>
        <taxon>Agaricomycotina</taxon>
        <taxon>Agaricomycetes</taxon>
        <taxon>Auriculariales</taxon>
        <taxon>Auriculariaceae</taxon>
        <taxon>Auricularia</taxon>
    </lineage>
</organism>
<dbReference type="AlphaFoldDB" id="J0D1C8"/>
<dbReference type="KEGG" id="adl:AURDEDRAFT_178535"/>
<dbReference type="EMBL" id="JH689013">
    <property type="protein sequence ID" value="EJD32397.1"/>
    <property type="molecule type" value="Genomic_DNA"/>
</dbReference>
<gene>
    <name evidence="2" type="ORF">AURDEDRAFT_178535</name>
</gene>
<evidence type="ECO:0000256" key="1">
    <source>
        <dbReference type="SAM" id="MobiDB-lite"/>
    </source>
</evidence>
<feature type="region of interest" description="Disordered" evidence="1">
    <location>
        <begin position="361"/>
        <end position="402"/>
    </location>
</feature>
<evidence type="ECO:0000313" key="2">
    <source>
        <dbReference type="EMBL" id="EJD32397.1"/>
    </source>
</evidence>
<feature type="compositionally biased region" description="Basic and acidic residues" evidence="1">
    <location>
        <begin position="380"/>
        <end position="397"/>
    </location>
</feature>
<feature type="region of interest" description="Disordered" evidence="1">
    <location>
        <begin position="195"/>
        <end position="226"/>
    </location>
</feature>
<sequence>MVDTTQDRMKFVAFDREDPFSFHKKDRAMARKPRSMYFLPSQEQQQPQPGKKAKAKAKGKGKGKGKAGKAVPEAPKPKTIDEMVVVWLVIRAYLLRRLAVMSARAMRGLDRETWRRTCKLIISNLLCDGVLHELGIDVDADATPLQPMLGLREPTITRSDVGHNNDTLADILNMGEIPLTVVNQLRAMTQRQDVGEVQASDKPENGALKTAIPTLGNDDSDDEDDAAEDINGVFCYGTANYFQPIPDVDELPPRAESERYKVEPADWFTKPKTSVGHWYECEDNVMKPIGTNNREFGDVRRIMDCWFDYENNRKLYFCHYLRDDGEAGGERLLNHPSKENPAADGKIYWLDFNGKAMDPAKASRRVWPTRSEPAKGPAGAEHHSSSRPRNGDEERPSMQKSQALGAMENQGLPWVNPNHDLKFALVVSQLAGSSWSFDGHPLPRLRDLPHAQPLFLPENIRAYVLWEVRELEFRDGLYRLDFKIQSRLASRRQSSPAVSLGAERTAQLQACWGGGDIKPDEDRPSPYSIPETTPELLDALVALFTFMSVWPRAHYFLRLPSRGWTMDDVESLGMMVWRCYTQTYFDYFRTTAPMPFLRPPVPW</sequence>